<reference evidence="5" key="1">
    <citation type="submission" date="2020-02" db="EMBL/GenBank/DDBJ databases">
        <authorList>
            <person name="Meier V. D."/>
        </authorList>
    </citation>
    <scope>NUCLEOTIDE SEQUENCE</scope>
    <source>
        <strain evidence="5">AVDCRST_MAG19</strain>
    </source>
</reference>
<dbReference type="GO" id="GO:0070930">
    <property type="term" value="P:trans-translation-dependent protein tagging"/>
    <property type="evidence" value="ECO:0007669"/>
    <property type="project" value="TreeGrafter"/>
</dbReference>
<dbReference type="InterPro" id="IPR000037">
    <property type="entry name" value="SsrA-bd_prot"/>
</dbReference>
<dbReference type="EMBL" id="CADCWL010000017">
    <property type="protein sequence ID" value="CAA9546546.1"/>
    <property type="molecule type" value="Genomic_DNA"/>
</dbReference>
<accession>A0A6J4UFA4</accession>
<dbReference type="CDD" id="cd09294">
    <property type="entry name" value="SmpB"/>
    <property type="match status" value="1"/>
</dbReference>
<evidence type="ECO:0000256" key="2">
    <source>
        <dbReference type="ARBA" id="ARBA00022884"/>
    </source>
</evidence>
<gene>
    <name evidence="3" type="primary">smpB</name>
    <name evidence="5" type="ORF">AVDCRST_MAG19-304</name>
</gene>
<comment type="similarity">
    <text evidence="3">Belongs to the SmpB family.</text>
</comment>
<comment type="subcellular location">
    <subcellularLocation>
        <location evidence="3">Cytoplasm</location>
    </subcellularLocation>
    <text evidence="3">The tmRNA-SmpB complex associates with stalled 70S ribosomes.</text>
</comment>
<comment type="function">
    <text evidence="3">Required for rescue of stalled ribosomes mediated by trans-translation. Binds to transfer-messenger RNA (tmRNA), required for stable association of tmRNA with ribosomes. tmRNA and SmpB together mimic tRNA shape, replacing the anticodon stem-loop with SmpB. tmRNA is encoded by the ssrA gene; the 2 termini fold to resemble tRNA(Ala) and it encodes a 'tag peptide', a short internal open reading frame. During trans-translation Ala-aminoacylated tmRNA acts like a tRNA, entering the A-site of stalled ribosomes, displacing the stalled mRNA. The ribosome then switches to translate the ORF on the tmRNA; the nascent peptide is terminated with the 'tag peptide' encoded by the tmRNA and targeted for degradation. The ribosome is freed to recommence translation, which seems to be the essential function of trans-translation.</text>
</comment>
<evidence type="ECO:0000256" key="4">
    <source>
        <dbReference type="SAM" id="MobiDB-lite"/>
    </source>
</evidence>
<dbReference type="GO" id="GO:0070929">
    <property type="term" value="P:trans-translation"/>
    <property type="evidence" value="ECO:0007669"/>
    <property type="project" value="UniProtKB-UniRule"/>
</dbReference>
<evidence type="ECO:0000256" key="3">
    <source>
        <dbReference type="HAMAP-Rule" id="MF_00023"/>
    </source>
</evidence>
<keyword evidence="1 3" id="KW-0963">Cytoplasm</keyword>
<dbReference type="InterPro" id="IPR023620">
    <property type="entry name" value="SmpB"/>
</dbReference>
<organism evidence="5">
    <name type="scientific">uncultured Thermomicrobiales bacterium</name>
    <dbReference type="NCBI Taxonomy" id="1645740"/>
    <lineage>
        <taxon>Bacteria</taxon>
        <taxon>Pseudomonadati</taxon>
        <taxon>Thermomicrobiota</taxon>
        <taxon>Thermomicrobia</taxon>
        <taxon>Thermomicrobiales</taxon>
        <taxon>environmental samples</taxon>
    </lineage>
</organism>
<dbReference type="NCBIfam" id="NF003843">
    <property type="entry name" value="PRK05422.1"/>
    <property type="match status" value="1"/>
</dbReference>
<dbReference type="HAMAP" id="MF_00023">
    <property type="entry name" value="SmpB"/>
    <property type="match status" value="1"/>
</dbReference>
<feature type="region of interest" description="Disordered" evidence="4">
    <location>
        <begin position="146"/>
        <end position="168"/>
    </location>
</feature>
<dbReference type="Pfam" id="PF01668">
    <property type="entry name" value="SmpB"/>
    <property type="match status" value="1"/>
</dbReference>
<keyword evidence="2 3" id="KW-0694">RNA-binding</keyword>
<proteinExistence type="inferred from homology"/>
<dbReference type="PANTHER" id="PTHR30308">
    <property type="entry name" value="TMRNA-BINDING COMPONENT OF TRANS-TRANSLATION TAGGING COMPLEX"/>
    <property type="match status" value="1"/>
</dbReference>
<sequence length="168" mass="19092">MATRTAPAKATQDQNDTRRADRVVTSNRRAFYEYHVAETVEVGIVLSGTEIKSIREGKATISEAYARIDGDELWLIGAHIAPYRHGSHANHDPDRTRKLLAHKAQVRDLRAQIEQKGMTLVPLRLTLRRGRAKIDLGVARGKKLYDKRASEAERESRRDVERALRERA</sequence>
<evidence type="ECO:0000256" key="1">
    <source>
        <dbReference type="ARBA" id="ARBA00022490"/>
    </source>
</evidence>
<dbReference type="GO" id="GO:0003723">
    <property type="term" value="F:RNA binding"/>
    <property type="evidence" value="ECO:0007669"/>
    <property type="project" value="UniProtKB-UniRule"/>
</dbReference>
<feature type="region of interest" description="Disordered" evidence="4">
    <location>
        <begin position="1"/>
        <end position="21"/>
    </location>
</feature>
<protein>
    <recommendedName>
        <fullName evidence="3">SsrA-binding protein</fullName>
    </recommendedName>
    <alternativeName>
        <fullName evidence="3">Small protein B</fullName>
    </alternativeName>
</protein>
<name>A0A6J4UFA4_9BACT</name>
<dbReference type="AlphaFoldDB" id="A0A6J4UFA4"/>
<dbReference type="Gene3D" id="2.40.280.10">
    <property type="match status" value="1"/>
</dbReference>
<dbReference type="GO" id="GO:0005829">
    <property type="term" value="C:cytosol"/>
    <property type="evidence" value="ECO:0007669"/>
    <property type="project" value="TreeGrafter"/>
</dbReference>
<dbReference type="PANTHER" id="PTHR30308:SF2">
    <property type="entry name" value="SSRA-BINDING PROTEIN"/>
    <property type="match status" value="1"/>
</dbReference>
<dbReference type="NCBIfam" id="TIGR00086">
    <property type="entry name" value="smpB"/>
    <property type="match status" value="1"/>
</dbReference>
<evidence type="ECO:0000313" key="5">
    <source>
        <dbReference type="EMBL" id="CAA9546546.1"/>
    </source>
</evidence>
<dbReference type="SUPFAM" id="SSF74982">
    <property type="entry name" value="Small protein B (SmpB)"/>
    <property type="match status" value="1"/>
</dbReference>